<comment type="caution">
    <text evidence="1">The sequence shown here is derived from an EMBL/GenBank/DDBJ whole genome shotgun (WGS) entry which is preliminary data.</text>
</comment>
<gene>
    <name evidence="1" type="ORF">LEP1GSC188_3627</name>
</gene>
<dbReference type="Proteomes" id="UP000011770">
    <property type="component" value="Unassembled WGS sequence"/>
</dbReference>
<organism evidence="1 2">
    <name type="scientific">Leptospira weilii serovar Topaz str. LT2116</name>
    <dbReference type="NCBI Taxonomy" id="1088540"/>
    <lineage>
        <taxon>Bacteria</taxon>
        <taxon>Pseudomonadati</taxon>
        <taxon>Spirochaetota</taxon>
        <taxon>Spirochaetia</taxon>
        <taxon>Leptospirales</taxon>
        <taxon>Leptospiraceae</taxon>
        <taxon>Leptospira</taxon>
    </lineage>
</organism>
<accession>M3GWB2</accession>
<proteinExistence type="predicted"/>
<dbReference type="AlphaFoldDB" id="M3GWB2"/>
<evidence type="ECO:0000313" key="1">
    <source>
        <dbReference type="EMBL" id="EMF80810.1"/>
    </source>
</evidence>
<sequence>MGVGLIDDLSEILQRACPKTIRSYQNLHESLQLFLRFGTDSDSKSKF</sequence>
<evidence type="ECO:0000313" key="2">
    <source>
        <dbReference type="Proteomes" id="UP000011770"/>
    </source>
</evidence>
<protein>
    <submittedName>
        <fullName evidence="1">Uncharacterized protein</fullName>
    </submittedName>
</protein>
<reference evidence="1 2" key="1">
    <citation type="submission" date="2013-01" db="EMBL/GenBank/DDBJ databases">
        <authorList>
            <person name="Harkins D.M."/>
            <person name="Durkin A.S."/>
            <person name="Brinkac L.M."/>
            <person name="Haft D.H."/>
            <person name="Selengut J.D."/>
            <person name="Sanka R."/>
            <person name="DePew J."/>
            <person name="Purushe J."/>
            <person name="Tulsiani S.M."/>
            <person name="Graham G.C."/>
            <person name="Burns M.-A."/>
            <person name="Dohnt M.F."/>
            <person name="Smythe L.D."/>
            <person name="McKay D.B."/>
            <person name="Craig S.B."/>
            <person name="Vinetz J.M."/>
            <person name="Sutton G.G."/>
            <person name="Nierman W.C."/>
            <person name="Fouts D.E."/>
        </authorList>
    </citation>
    <scope>NUCLEOTIDE SEQUENCE [LARGE SCALE GENOMIC DNA]</scope>
    <source>
        <strain evidence="1 2">LT2116</strain>
    </source>
</reference>
<name>M3GWB2_9LEPT</name>
<dbReference type="EMBL" id="AHOR02000046">
    <property type="protein sequence ID" value="EMF80810.1"/>
    <property type="molecule type" value="Genomic_DNA"/>
</dbReference>